<dbReference type="FunFam" id="3.40.605.10:FF:000007">
    <property type="entry name" value="NAD/NADP-dependent betaine aldehyde dehydrogenase"/>
    <property type="match status" value="1"/>
</dbReference>
<dbReference type="PANTHER" id="PTHR11699">
    <property type="entry name" value="ALDEHYDE DEHYDROGENASE-RELATED"/>
    <property type="match status" value="1"/>
</dbReference>
<organism evidence="6 8">
    <name type="scientific">Rhizobium chutanense</name>
    <dbReference type="NCBI Taxonomy" id="2035448"/>
    <lineage>
        <taxon>Bacteria</taxon>
        <taxon>Pseudomonadati</taxon>
        <taxon>Pseudomonadota</taxon>
        <taxon>Alphaproteobacteria</taxon>
        <taxon>Hyphomicrobiales</taxon>
        <taxon>Rhizobiaceae</taxon>
        <taxon>Rhizobium/Agrobacterium group</taxon>
        <taxon>Rhizobium</taxon>
    </lineage>
</organism>
<dbReference type="PROSITE" id="PS00687">
    <property type="entry name" value="ALDEHYDE_DEHYDR_GLU"/>
    <property type="match status" value="1"/>
</dbReference>
<evidence type="ECO:0000256" key="1">
    <source>
        <dbReference type="ARBA" id="ARBA00009986"/>
    </source>
</evidence>
<comment type="caution">
    <text evidence="6">The sequence shown here is derived from an EMBL/GenBank/DDBJ whole genome shotgun (WGS) entry which is preliminary data.</text>
</comment>
<evidence type="ECO:0000313" key="6">
    <source>
        <dbReference type="EMBL" id="PDT01635.1"/>
    </source>
</evidence>
<dbReference type="InterPro" id="IPR016162">
    <property type="entry name" value="Ald_DH_N"/>
</dbReference>
<dbReference type="CDD" id="cd07109">
    <property type="entry name" value="ALDH_AAS00426"/>
    <property type="match status" value="1"/>
</dbReference>
<dbReference type="RefSeq" id="WP_097614729.1">
    <property type="nucleotide sequence ID" value="NZ_ML133770.1"/>
</dbReference>
<dbReference type="EMBL" id="RJTJ01000023">
    <property type="protein sequence ID" value="RUM01175.1"/>
    <property type="molecule type" value="Genomic_DNA"/>
</dbReference>
<dbReference type="Proteomes" id="UP000278081">
    <property type="component" value="Unassembled WGS sequence"/>
</dbReference>
<accession>A0A2A6J6C0</accession>
<name>A0A2A6J6C0_9HYPH</name>
<dbReference type="AlphaFoldDB" id="A0A2A6J6C0"/>
<dbReference type="SUPFAM" id="SSF53720">
    <property type="entry name" value="ALDH-like"/>
    <property type="match status" value="1"/>
</dbReference>
<reference evidence="7 9" key="2">
    <citation type="submission" date="2018-11" db="EMBL/GenBank/DDBJ databases">
        <title>Rhizobium chutanense sp. nov., isolated from root nodules of Phaseolus vulgaris in China.</title>
        <authorList>
            <person name="Huo Y."/>
        </authorList>
    </citation>
    <scope>NUCLEOTIDE SEQUENCE [LARGE SCALE GENOMIC DNA]</scope>
    <source>
        <strain evidence="7 9">C16</strain>
    </source>
</reference>
<sequence>MANTDLILPKAMNLIGNKWLPASGGREIDVVSPIDGAIFTTIADSSAEDVERAITAARAAFDGGEWSKATATERGRLLVELSRRILSESEALARLESRDNGKPIKQALADMVVTARYFEFYGSAADKVHGEVIPFLNGYNVEVHREPYGVTGHIIPWNYPAQMVGRSVAPSLAMGNAAVLKPAEDACLTALRIGEMAVEVGFPAGAINIVTGRGQVAGAALSSSRNIDFIAFTGSPEVGVQIQTMAARNFIGCTLELGGKSPQIVFDDANLDAALPVLVNAIIQNGGQTCSAGARVLVQRGVYDRVAAELKARFEAIQASDSGEDSILGPLISARQKKRVESYITEADAPLLARGGIRPGVPTDGYYVAPALFGPCDPYSRIAQEEVFGPVLCMIPFDDEASAIEIANCTEYGLVASIWTADGGRQKRVAKKLKCGQVFINGYGAGGGVELPFGGYRKSGHGREKGFAALHEFSTIKTVVHNHG</sequence>
<comment type="similarity">
    <text evidence="1 4">Belongs to the aldehyde dehydrogenase family.</text>
</comment>
<dbReference type="InterPro" id="IPR016161">
    <property type="entry name" value="Ald_DH/histidinol_DH"/>
</dbReference>
<feature type="active site" evidence="3">
    <location>
        <position position="256"/>
    </location>
</feature>
<evidence type="ECO:0000256" key="2">
    <source>
        <dbReference type="ARBA" id="ARBA00023002"/>
    </source>
</evidence>
<keyword evidence="2 4" id="KW-0560">Oxidoreductase</keyword>
<proteinExistence type="inferred from homology"/>
<dbReference type="GO" id="GO:0016620">
    <property type="term" value="F:oxidoreductase activity, acting on the aldehyde or oxo group of donors, NAD or NADP as acceptor"/>
    <property type="evidence" value="ECO:0007669"/>
    <property type="project" value="InterPro"/>
</dbReference>
<reference evidence="6 8" key="1">
    <citation type="submission" date="2017-09" db="EMBL/GenBank/DDBJ databases">
        <title>Comparative genomics of rhizobia isolated from Phaseolus vulgaris in China.</title>
        <authorList>
            <person name="Tong W."/>
        </authorList>
    </citation>
    <scope>NUCLEOTIDE SEQUENCE [LARGE SCALE GENOMIC DNA]</scope>
    <source>
        <strain evidence="6 8">C5</strain>
    </source>
</reference>
<dbReference type="Pfam" id="PF00171">
    <property type="entry name" value="Aldedh"/>
    <property type="match status" value="1"/>
</dbReference>
<dbReference type="EMBL" id="NWSV01000021">
    <property type="protein sequence ID" value="PDT01635.1"/>
    <property type="molecule type" value="Genomic_DNA"/>
</dbReference>
<dbReference type="Proteomes" id="UP000220768">
    <property type="component" value="Unassembled WGS sequence"/>
</dbReference>
<gene>
    <name evidence="6" type="ORF">CO666_24420</name>
    <name evidence="7" type="ORF">EFR84_23250</name>
</gene>
<dbReference type="OrthoDB" id="9802947at2"/>
<evidence type="ECO:0000259" key="5">
    <source>
        <dbReference type="Pfam" id="PF00171"/>
    </source>
</evidence>
<keyword evidence="8" id="KW-1185">Reference proteome</keyword>
<dbReference type="Gene3D" id="3.40.605.10">
    <property type="entry name" value="Aldehyde Dehydrogenase, Chain A, domain 1"/>
    <property type="match status" value="1"/>
</dbReference>
<dbReference type="Gene3D" id="3.40.309.10">
    <property type="entry name" value="Aldehyde Dehydrogenase, Chain A, domain 2"/>
    <property type="match status" value="1"/>
</dbReference>
<evidence type="ECO:0000256" key="4">
    <source>
        <dbReference type="RuleBase" id="RU003345"/>
    </source>
</evidence>
<dbReference type="InterPro" id="IPR015590">
    <property type="entry name" value="Aldehyde_DH_dom"/>
</dbReference>
<evidence type="ECO:0000313" key="8">
    <source>
        <dbReference type="Proteomes" id="UP000220768"/>
    </source>
</evidence>
<evidence type="ECO:0000313" key="7">
    <source>
        <dbReference type="EMBL" id="RUM01175.1"/>
    </source>
</evidence>
<accession>A0A432NNX5</accession>
<evidence type="ECO:0000256" key="3">
    <source>
        <dbReference type="PROSITE-ProRule" id="PRU10007"/>
    </source>
</evidence>
<evidence type="ECO:0000313" key="9">
    <source>
        <dbReference type="Proteomes" id="UP000278081"/>
    </source>
</evidence>
<feature type="domain" description="Aldehyde dehydrogenase" evidence="5">
    <location>
        <begin position="19"/>
        <end position="479"/>
    </location>
</feature>
<dbReference type="InterPro" id="IPR016163">
    <property type="entry name" value="Ald_DH_C"/>
</dbReference>
<dbReference type="InterPro" id="IPR029510">
    <property type="entry name" value="Ald_DH_CS_GLU"/>
</dbReference>
<protein>
    <submittedName>
        <fullName evidence="6 7">Aldehyde dehydrogenase</fullName>
    </submittedName>
</protein>